<sequence length="253" mass="28518">MNTATDARNIILLYESEVIFNRFRQAFGDRYRIHWGKDLNTTMEILAQCDVGVIICDVHFHQQDIYPVVLALKHLHPDLVTMIVAQSQSKEEIAELEAQEEIFAALVRPITQMQVNETLDAAFNYYLSRRKAEAEQIRAAQQKADAAAAANSPFAGMSLIEALAAKAEMAESTSEQSTSSHSEFAFAEEQLPEDILALDDLSSTENAEAEMGDASKQTEEKEDKTTSFYPSRRNQIDENSVDFMFFEDMEIDD</sequence>
<dbReference type="SUPFAM" id="SSF52172">
    <property type="entry name" value="CheY-like"/>
    <property type="match status" value="1"/>
</dbReference>
<keyword evidence="3" id="KW-1185">Reference proteome</keyword>
<feature type="compositionally biased region" description="Basic and acidic residues" evidence="1">
    <location>
        <begin position="216"/>
        <end position="225"/>
    </location>
</feature>
<dbReference type="InterPro" id="IPR011006">
    <property type="entry name" value="CheY-like_superfamily"/>
</dbReference>
<evidence type="ECO:0008006" key="4">
    <source>
        <dbReference type="Google" id="ProtNLM"/>
    </source>
</evidence>
<dbReference type="AlphaFoldDB" id="A0A380N2T6"/>
<dbReference type="RefSeq" id="WP_115219395.1">
    <property type="nucleotide sequence ID" value="NZ_UHIA01000004.1"/>
</dbReference>
<evidence type="ECO:0000313" key="3">
    <source>
        <dbReference type="Proteomes" id="UP000254575"/>
    </source>
</evidence>
<organism evidence="2 3">
    <name type="scientific">Suttonella indologenes</name>
    <dbReference type="NCBI Taxonomy" id="13276"/>
    <lineage>
        <taxon>Bacteria</taxon>
        <taxon>Pseudomonadati</taxon>
        <taxon>Pseudomonadota</taxon>
        <taxon>Gammaproteobacteria</taxon>
        <taxon>Cardiobacteriales</taxon>
        <taxon>Cardiobacteriaceae</taxon>
        <taxon>Suttonella</taxon>
    </lineage>
</organism>
<evidence type="ECO:0000313" key="2">
    <source>
        <dbReference type="EMBL" id="SUO98596.1"/>
    </source>
</evidence>
<protein>
    <recommendedName>
        <fullName evidence="4">Response regulatory domain-containing protein</fullName>
    </recommendedName>
</protein>
<name>A0A380N2T6_9GAMM</name>
<dbReference type="Proteomes" id="UP000254575">
    <property type="component" value="Unassembled WGS sequence"/>
</dbReference>
<proteinExistence type="predicted"/>
<dbReference type="Gene3D" id="3.40.50.2300">
    <property type="match status" value="1"/>
</dbReference>
<accession>A0A380N2T6</accession>
<reference evidence="2 3" key="1">
    <citation type="submission" date="2018-06" db="EMBL/GenBank/DDBJ databases">
        <authorList>
            <consortium name="Pathogen Informatics"/>
            <person name="Doyle S."/>
        </authorList>
    </citation>
    <scope>NUCLEOTIDE SEQUENCE [LARGE SCALE GENOMIC DNA]</scope>
    <source>
        <strain evidence="2 3">NCTC10717</strain>
    </source>
</reference>
<dbReference type="OrthoDB" id="7069210at2"/>
<evidence type="ECO:0000256" key="1">
    <source>
        <dbReference type="SAM" id="MobiDB-lite"/>
    </source>
</evidence>
<gene>
    <name evidence="2" type="ORF">NCTC10717_02351</name>
</gene>
<feature type="region of interest" description="Disordered" evidence="1">
    <location>
        <begin position="202"/>
        <end position="235"/>
    </location>
</feature>
<dbReference type="EMBL" id="UHIA01000004">
    <property type="protein sequence ID" value="SUO98596.1"/>
    <property type="molecule type" value="Genomic_DNA"/>
</dbReference>